<dbReference type="Proteomes" id="UP000078046">
    <property type="component" value="Unassembled WGS sequence"/>
</dbReference>
<evidence type="ECO:0000313" key="1">
    <source>
        <dbReference type="EMBL" id="OAF67629.1"/>
    </source>
</evidence>
<evidence type="ECO:0000313" key="2">
    <source>
        <dbReference type="Proteomes" id="UP000078046"/>
    </source>
</evidence>
<reference evidence="1 2" key="1">
    <citation type="submission" date="2016-04" db="EMBL/GenBank/DDBJ databases">
        <title>The genome of Intoshia linei affirms orthonectids as highly simplified spiralians.</title>
        <authorList>
            <person name="Mikhailov K.V."/>
            <person name="Slusarev G.S."/>
            <person name="Nikitin M.A."/>
            <person name="Logacheva M.D."/>
            <person name="Penin A."/>
            <person name="Aleoshin V."/>
            <person name="Panchin Y.V."/>
        </authorList>
    </citation>
    <scope>NUCLEOTIDE SEQUENCE [LARGE SCALE GENOMIC DNA]</scope>
    <source>
        <strain evidence="1">Intl2013</strain>
        <tissue evidence="1">Whole animal</tissue>
    </source>
</reference>
<comment type="caution">
    <text evidence="1">The sequence shown here is derived from an EMBL/GenBank/DDBJ whole genome shotgun (WGS) entry which is preliminary data.</text>
</comment>
<gene>
    <name evidence="1" type="ORF">A3Q56_04516</name>
</gene>
<organism evidence="1 2">
    <name type="scientific">Intoshia linei</name>
    <dbReference type="NCBI Taxonomy" id="1819745"/>
    <lineage>
        <taxon>Eukaryota</taxon>
        <taxon>Metazoa</taxon>
        <taxon>Spiralia</taxon>
        <taxon>Lophotrochozoa</taxon>
        <taxon>Mesozoa</taxon>
        <taxon>Orthonectida</taxon>
        <taxon>Rhopaluridae</taxon>
        <taxon>Intoshia</taxon>
    </lineage>
</organism>
<sequence length="58" mass="6628">MHFDQIERTNLTSKINSLLISFINNKDVNCYKLALKNGIDSHIKELPHPHPPTNSEVT</sequence>
<dbReference type="EMBL" id="LWCA01000613">
    <property type="protein sequence ID" value="OAF67629.1"/>
    <property type="molecule type" value="Genomic_DNA"/>
</dbReference>
<keyword evidence="2" id="KW-1185">Reference proteome</keyword>
<accession>A0A177B026</accession>
<name>A0A177B026_9BILA</name>
<dbReference type="AlphaFoldDB" id="A0A177B026"/>
<proteinExistence type="predicted"/>
<protein>
    <submittedName>
        <fullName evidence="1">Uncharacterized protein</fullName>
    </submittedName>
</protein>